<dbReference type="InterPro" id="IPR015890">
    <property type="entry name" value="Chorismate_C"/>
</dbReference>
<dbReference type="AlphaFoldDB" id="A0A7C2NCU3"/>
<accession>A0A7C2NCU3</accession>
<dbReference type="GO" id="GO:0046820">
    <property type="term" value="F:4-amino-4-deoxychorismate synthase activity"/>
    <property type="evidence" value="ECO:0007669"/>
    <property type="project" value="TreeGrafter"/>
</dbReference>
<feature type="domain" description="Chorismate-utilising enzyme C-terminal" evidence="1">
    <location>
        <begin position="96"/>
        <end position="341"/>
    </location>
</feature>
<dbReference type="OrthoDB" id="9803598at2"/>
<dbReference type="PANTHER" id="PTHR11236">
    <property type="entry name" value="AMINOBENZOATE/ANTHRANILATE SYNTHASE"/>
    <property type="match status" value="1"/>
</dbReference>
<dbReference type="InterPro" id="IPR019999">
    <property type="entry name" value="Anth_synth_I-like"/>
</dbReference>
<evidence type="ECO:0000259" key="1">
    <source>
        <dbReference type="Pfam" id="PF00425"/>
    </source>
</evidence>
<evidence type="ECO:0000313" key="2">
    <source>
        <dbReference type="EMBL" id="HET47767.1"/>
    </source>
</evidence>
<name>A0A7C2NCU3_9BACT</name>
<gene>
    <name evidence="2" type="ORF">ENQ31_06345</name>
</gene>
<dbReference type="GO" id="GO:0000162">
    <property type="term" value="P:L-tryptophan biosynthetic process"/>
    <property type="evidence" value="ECO:0007669"/>
    <property type="project" value="TreeGrafter"/>
</dbReference>
<sequence>MLYVRDGQGSYEAAGRQTAVDDLVTVLERELTSGSHVALGFLAYEFAPYLDPLVAVCQEPAPLPLAWWALVDLQDVEENQPQSFAPGDSLHCSLSSQEFCQGVEAIRDAIGAGEVYQVNLTRRWEVEFSGDPAGLFQQLAGELPPRFSFFLQDQEQGWALLGLSPELFLKRQGQVVESWPIKGTWWGEQPARAGEKEQAELAMIVDLVRHDLGRVCEPGSVQVVAPWRPVQTRDVVHREAVVRGELREGTSLRDLLQTTFPGGSVTGAPKLAACQRIAELEPVPRSVYCGAFGVFQASGDFTLAMPIRTGYVAGGRLYFHAGAGIVWDSEPQREEQETREKVRSWFQALGVES</sequence>
<protein>
    <submittedName>
        <fullName evidence="2">Anthranilate synthase component I family protein</fullName>
    </submittedName>
</protein>
<reference evidence="2" key="1">
    <citation type="journal article" date="2020" name="mSystems">
        <title>Genome- and Community-Level Interaction Insights into Carbon Utilization and Element Cycling Functions of Hydrothermarchaeota in Hydrothermal Sediment.</title>
        <authorList>
            <person name="Zhou Z."/>
            <person name="Liu Y."/>
            <person name="Xu W."/>
            <person name="Pan J."/>
            <person name="Luo Z.H."/>
            <person name="Li M."/>
        </authorList>
    </citation>
    <scope>NUCLEOTIDE SEQUENCE [LARGE SCALE GENOMIC DNA]</scope>
    <source>
        <strain evidence="2">SpSt-299</strain>
    </source>
</reference>
<dbReference type="Pfam" id="PF00425">
    <property type="entry name" value="Chorismate_bind"/>
    <property type="match status" value="1"/>
</dbReference>
<dbReference type="InterPro" id="IPR005801">
    <property type="entry name" value="ADC_synthase"/>
</dbReference>
<dbReference type="SUPFAM" id="SSF56322">
    <property type="entry name" value="ADC synthase"/>
    <property type="match status" value="1"/>
</dbReference>
<dbReference type="RefSeq" id="WP_152543864.1">
    <property type="nucleotide sequence ID" value="NZ_JMFG01000006.1"/>
</dbReference>
<dbReference type="EMBL" id="DSMR01000461">
    <property type="protein sequence ID" value="HET47767.1"/>
    <property type="molecule type" value="Genomic_DNA"/>
</dbReference>
<comment type="caution">
    <text evidence="2">The sequence shown here is derived from an EMBL/GenBank/DDBJ whole genome shotgun (WGS) entry which is preliminary data.</text>
</comment>
<dbReference type="PRINTS" id="PR00095">
    <property type="entry name" value="ANTSNTHASEI"/>
</dbReference>
<proteinExistence type="predicted"/>
<organism evidence="2">
    <name type="scientific">Thermoanaerobaculum aquaticum</name>
    <dbReference type="NCBI Taxonomy" id="1312852"/>
    <lineage>
        <taxon>Bacteria</taxon>
        <taxon>Pseudomonadati</taxon>
        <taxon>Acidobacteriota</taxon>
        <taxon>Thermoanaerobaculia</taxon>
        <taxon>Thermoanaerobaculales</taxon>
        <taxon>Thermoanaerobaculaceae</taxon>
        <taxon>Thermoanaerobaculum</taxon>
    </lineage>
</organism>
<dbReference type="PANTHER" id="PTHR11236:SF50">
    <property type="entry name" value="AMINODEOXYCHORISMATE SYNTHASE COMPONENT 1"/>
    <property type="match status" value="1"/>
</dbReference>
<dbReference type="Gene3D" id="3.60.120.10">
    <property type="entry name" value="Anthranilate synthase"/>
    <property type="match status" value="1"/>
</dbReference>